<keyword evidence="3" id="KW-1185">Reference proteome</keyword>
<name>A0AA39HCK2_9BILA</name>
<sequence length="295" mass="34070">MVRGQGLTNQYGKDAAFYLVDEISKYELLYHIGEKMPLERLEPEAREDWKKVMTVMRSKYPGVPEEFAWNAWRTIRGEYFRSRCAQKWRGRLPFLGTSEIPGRKSTGSNISDARIRTRRSGRSHMEKEIAPEPDASVVGPKRTPKRRPARRVHRREPYSPAVQSRQRTRVSTVYENTAEEPDSERQPPKRPRRRRQVSPSPVVRSPVDQSTVQNWTNPEVFVEPLEESISTVPSRESSEERPVDEEIPIDKTFKAIIKGTWLKIEKKAVAEMAISELKAKILETICALVDEMTPI</sequence>
<evidence type="ECO:0000256" key="1">
    <source>
        <dbReference type="SAM" id="MobiDB-lite"/>
    </source>
</evidence>
<comment type="caution">
    <text evidence="2">The sequence shown here is derived from an EMBL/GenBank/DDBJ whole genome shotgun (WGS) entry which is preliminary data.</text>
</comment>
<evidence type="ECO:0000313" key="2">
    <source>
        <dbReference type="EMBL" id="KAK0403357.1"/>
    </source>
</evidence>
<evidence type="ECO:0000313" key="3">
    <source>
        <dbReference type="Proteomes" id="UP001175271"/>
    </source>
</evidence>
<feature type="compositionally biased region" description="Low complexity" evidence="1">
    <location>
        <begin position="197"/>
        <end position="210"/>
    </location>
</feature>
<feature type="region of interest" description="Disordered" evidence="1">
    <location>
        <begin position="97"/>
        <end position="215"/>
    </location>
</feature>
<feature type="compositionally biased region" description="Polar residues" evidence="1">
    <location>
        <begin position="161"/>
        <end position="175"/>
    </location>
</feature>
<feature type="compositionally biased region" description="Basic residues" evidence="1">
    <location>
        <begin position="142"/>
        <end position="154"/>
    </location>
</feature>
<accession>A0AA39HCK2</accession>
<dbReference type="AlphaFoldDB" id="A0AA39HCK2"/>
<gene>
    <name evidence="2" type="ORF">QR680_016875</name>
</gene>
<proteinExistence type="predicted"/>
<organism evidence="2 3">
    <name type="scientific">Steinernema hermaphroditum</name>
    <dbReference type="NCBI Taxonomy" id="289476"/>
    <lineage>
        <taxon>Eukaryota</taxon>
        <taxon>Metazoa</taxon>
        <taxon>Ecdysozoa</taxon>
        <taxon>Nematoda</taxon>
        <taxon>Chromadorea</taxon>
        <taxon>Rhabditida</taxon>
        <taxon>Tylenchina</taxon>
        <taxon>Panagrolaimomorpha</taxon>
        <taxon>Strongyloidoidea</taxon>
        <taxon>Steinernematidae</taxon>
        <taxon>Steinernema</taxon>
    </lineage>
</organism>
<dbReference type="Proteomes" id="UP001175271">
    <property type="component" value="Unassembled WGS sequence"/>
</dbReference>
<dbReference type="EMBL" id="JAUCMV010000004">
    <property type="protein sequence ID" value="KAK0403357.1"/>
    <property type="molecule type" value="Genomic_DNA"/>
</dbReference>
<protein>
    <submittedName>
        <fullName evidence="2">Uncharacterized protein</fullName>
    </submittedName>
</protein>
<reference evidence="2" key="1">
    <citation type="submission" date="2023-06" db="EMBL/GenBank/DDBJ databases">
        <title>Genomic analysis of the entomopathogenic nematode Steinernema hermaphroditum.</title>
        <authorList>
            <person name="Schwarz E.M."/>
            <person name="Heppert J.K."/>
            <person name="Baniya A."/>
            <person name="Schwartz H.T."/>
            <person name="Tan C.-H."/>
            <person name="Antoshechkin I."/>
            <person name="Sternberg P.W."/>
            <person name="Goodrich-Blair H."/>
            <person name="Dillman A.R."/>
        </authorList>
    </citation>
    <scope>NUCLEOTIDE SEQUENCE</scope>
    <source>
        <strain evidence="2">PS9179</strain>
        <tissue evidence="2">Whole animal</tissue>
    </source>
</reference>